<dbReference type="RefSeq" id="WP_073716614.1">
    <property type="nucleotide sequence ID" value="NZ_MQVR01000033.1"/>
</dbReference>
<dbReference type="OrthoDB" id="5149816at2"/>
<feature type="region of interest" description="Disordered" evidence="1">
    <location>
        <begin position="60"/>
        <end position="101"/>
    </location>
</feature>
<name>A0A1Q5Q2D5_9ACTO</name>
<evidence type="ECO:0000313" key="3">
    <source>
        <dbReference type="EMBL" id="OKL53946.1"/>
    </source>
</evidence>
<sequence>MAFLRYTLYRILFVLGAAGLLYLAGMRSFLMWAVAIVTGALLSYVLLDRPRRQAVAEIAAHDPLKKKRREPKPDAASAEEDSLIDSTLSDNDNRERSEEPR</sequence>
<dbReference type="AlphaFoldDB" id="A0A1Q5Q2D5"/>
<accession>A0A1Q5Q2D5</accession>
<dbReference type="InterPro" id="IPR025323">
    <property type="entry name" value="DUF4229"/>
</dbReference>
<keyword evidence="2" id="KW-1133">Transmembrane helix</keyword>
<keyword evidence="2" id="KW-0812">Transmembrane</keyword>
<comment type="caution">
    <text evidence="3">The sequence shown here is derived from an EMBL/GenBank/DDBJ whole genome shotgun (WGS) entry which is preliminary data.</text>
</comment>
<proteinExistence type="predicted"/>
<gene>
    <name evidence="3" type="ORF">BSZ39_06780</name>
</gene>
<evidence type="ECO:0008006" key="5">
    <source>
        <dbReference type="Google" id="ProtNLM"/>
    </source>
</evidence>
<evidence type="ECO:0000256" key="2">
    <source>
        <dbReference type="SAM" id="Phobius"/>
    </source>
</evidence>
<protein>
    <recommendedName>
        <fullName evidence="5">DUF4229 domain-containing protein</fullName>
    </recommendedName>
</protein>
<keyword evidence="2" id="KW-0472">Membrane</keyword>
<dbReference type="EMBL" id="MQVR01000033">
    <property type="protein sequence ID" value="OKL53946.1"/>
    <property type="molecule type" value="Genomic_DNA"/>
</dbReference>
<dbReference type="Proteomes" id="UP000185628">
    <property type="component" value="Unassembled WGS sequence"/>
</dbReference>
<feature type="transmembrane region" description="Helical" evidence="2">
    <location>
        <begin position="7"/>
        <end position="23"/>
    </location>
</feature>
<dbReference type="Pfam" id="PF14012">
    <property type="entry name" value="DUF4229"/>
    <property type="match status" value="1"/>
</dbReference>
<reference evidence="4" key="1">
    <citation type="submission" date="2016-12" db="EMBL/GenBank/DDBJ databases">
        <authorList>
            <person name="Meng X."/>
        </authorList>
    </citation>
    <scope>NUCLEOTIDE SEQUENCE [LARGE SCALE GENOMIC DNA]</scope>
    <source>
        <strain evidence="4">DSM 19116</strain>
    </source>
</reference>
<keyword evidence="4" id="KW-1185">Reference proteome</keyword>
<feature type="transmembrane region" description="Helical" evidence="2">
    <location>
        <begin position="29"/>
        <end position="47"/>
    </location>
</feature>
<evidence type="ECO:0000313" key="4">
    <source>
        <dbReference type="Proteomes" id="UP000185628"/>
    </source>
</evidence>
<feature type="compositionally biased region" description="Basic and acidic residues" evidence="1">
    <location>
        <begin position="91"/>
        <end position="101"/>
    </location>
</feature>
<evidence type="ECO:0000256" key="1">
    <source>
        <dbReference type="SAM" id="MobiDB-lite"/>
    </source>
</evidence>
<organism evidence="3 4">
    <name type="scientific">Bowdeniella nasicola</name>
    <dbReference type="NCBI Taxonomy" id="208480"/>
    <lineage>
        <taxon>Bacteria</taxon>
        <taxon>Bacillati</taxon>
        <taxon>Actinomycetota</taxon>
        <taxon>Actinomycetes</taxon>
        <taxon>Actinomycetales</taxon>
        <taxon>Actinomycetaceae</taxon>
        <taxon>Bowdeniella</taxon>
    </lineage>
</organism>